<protein>
    <recommendedName>
        <fullName evidence="3">DUF2191 domain-containing protein</fullName>
    </recommendedName>
</protein>
<sequence>METISIEILDEKAKALLDNLVKNNLIRIKKSRKTQKVKNQPKAGSIFDFAGIWKNREVDLTALREKASPKRT</sequence>
<proteinExistence type="predicted"/>
<evidence type="ECO:0000313" key="1">
    <source>
        <dbReference type="EMBL" id="MCF1752865.1"/>
    </source>
</evidence>
<keyword evidence="2" id="KW-1185">Reference proteome</keyword>
<evidence type="ECO:0000313" key="2">
    <source>
        <dbReference type="Proteomes" id="UP001201449"/>
    </source>
</evidence>
<name>A0ABS9BYW7_9BACT</name>
<evidence type="ECO:0008006" key="3">
    <source>
        <dbReference type="Google" id="ProtNLM"/>
    </source>
</evidence>
<dbReference type="Proteomes" id="UP001201449">
    <property type="component" value="Unassembled WGS sequence"/>
</dbReference>
<accession>A0ABS9BYW7</accession>
<dbReference type="RefSeq" id="WP_234862705.1">
    <property type="nucleotide sequence ID" value="NZ_JAKEVZ010000016.1"/>
</dbReference>
<dbReference type="EMBL" id="JAKEVZ010000016">
    <property type="protein sequence ID" value="MCF1752865.1"/>
    <property type="molecule type" value="Genomic_DNA"/>
</dbReference>
<gene>
    <name evidence="1" type="ORF">L0U89_17540</name>
</gene>
<reference evidence="1 2" key="1">
    <citation type="submission" date="2022-01" db="EMBL/GenBank/DDBJ databases">
        <title>Mariniradius saccharolyticus sp. nov., isolated from sediment of a river.</title>
        <authorList>
            <person name="Liu H."/>
        </authorList>
    </citation>
    <scope>NUCLEOTIDE SEQUENCE [LARGE SCALE GENOMIC DNA]</scope>
    <source>
        <strain evidence="1 2">RY-2</strain>
    </source>
</reference>
<organism evidence="1 2">
    <name type="scientific">Mariniradius sediminis</name>
    <dbReference type="NCBI Taxonomy" id="2909237"/>
    <lineage>
        <taxon>Bacteria</taxon>
        <taxon>Pseudomonadati</taxon>
        <taxon>Bacteroidota</taxon>
        <taxon>Cytophagia</taxon>
        <taxon>Cytophagales</taxon>
        <taxon>Cyclobacteriaceae</taxon>
        <taxon>Mariniradius</taxon>
    </lineage>
</organism>
<comment type="caution">
    <text evidence="1">The sequence shown here is derived from an EMBL/GenBank/DDBJ whole genome shotgun (WGS) entry which is preliminary data.</text>
</comment>